<keyword evidence="3" id="KW-1185">Reference proteome</keyword>
<dbReference type="AlphaFoldDB" id="A0A811UHJ0"/>
<evidence type="ECO:0000313" key="2">
    <source>
        <dbReference type="EMBL" id="CAD6998241.1"/>
    </source>
</evidence>
<name>A0A811UHJ0_CERCA</name>
<evidence type="ECO:0000313" key="3">
    <source>
        <dbReference type="Proteomes" id="UP000606786"/>
    </source>
</evidence>
<feature type="region of interest" description="Disordered" evidence="1">
    <location>
        <begin position="37"/>
        <end position="61"/>
    </location>
</feature>
<accession>A0A811UHJ0</accession>
<sequence length="70" mass="8011">MELEGDSIREYVSNKDFRKFQYNSSLLEEQEGQLLLSSAESAEQTDMDTPANTPHPDRNMVSHQFDAAFI</sequence>
<dbReference type="Proteomes" id="UP000606786">
    <property type="component" value="Unassembled WGS sequence"/>
</dbReference>
<organism evidence="2 3">
    <name type="scientific">Ceratitis capitata</name>
    <name type="common">Mediterranean fruit fly</name>
    <name type="synonym">Tephritis capitata</name>
    <dbReference type="NCBI Taxonomy" id="7213"/>
    <lineage>
        <taxon>Eukaryota</taxon>
        <taxon>Metazoa</taxon>
        <taxon>Ecdysozoa</taxon>
        <taxon>Arthropoda</taxon>
        <taxon>Hexapoda</taxon>
        <taxon>Insecta</taxon>
        <taxon>Pterygota</taxon>
        <taxon>Neoptera</taxon>
        <taxon>Endopterygota</taxon>
        <taxon>Diptera</taxon>
        <taxon>Brachycera</taxon>
        <taxon>Muscomorpha</taxon>
        <taxon>Tephritoidea</taxon>
        <taxon>Tephritidae</taxon>
        <taxon>Ceratitis</taxon>
        <taxon>Ceratitis</taxon>
    </lineage>
</organism>
<gene>
    <name evidence="2" type="ORF">CCAP1982_LOCUS6851</name>
</gene>
<evidence type="ECO:0000256" key="1">
    <source>
        <dbReference type="SAM" id="MobiDB-lite"/>
    </source>
</evidence>
<protein>
    <submittedName>
        <fullName evidence="2">(Mediterranean fruit fly) hypothetical protein</fullName>
    </submittedName>
</protein>
<comment type="caution">
    <text evidence="2">The sequence shown here is derived from an EMBL/GenBank/DDBJ whole genome shotgun (WGS) entry which is preliminary data.</text>
</comment>
<proteinExistence type="predicted"/>
<reference evidence="2" key="1">
    <citation type="submission" date="2020-11" db="EMBL/GenBank/DDBJ databases">
        <authorList>
            <person name="Whitehead M."/>
        </authorList>
    </citation>
    <scope>NUCLEOTIDE SEQUENCE</scope>
    <source>
        <strain evidence="2">EGII</strain>
    </source>
</reference>
<dbReference type="EMBL" id="CAJHJT010000012">
    <property type="protein sequence ID" value="CAD6998241.1"/>
    <property type="molecule type" value="Genomic_DNA"/>
</dbReference>